<evidence type="ECO:0000256" key="9">
    <source>
        <dbReference type="ARBA" id="ARBA00022884"/>
    </source>
</evidence>
<dbReference type="GO" id="GO:0005739">
    <property type="term" value="C:mitochondrion"/>
    <property type="evidence" value="ECO:0007669"/>
    <property type="project" value="TreeGrafter"/>
</dbReference>
<dbReference type="STRING" id="1220162.K1VD22"/>
<dbReference type="EMBL" id="AMBO01000384">
    <property type="protein sequence ID" value="EKC98660.1"/>
    <property type="molecule type" value="Genomic_DNA"/>
</dbReference>
<protein>
    <recommendedName>
        <fullName evidence="3">tRNA-5-taurinomethyluridine 2-sulfurtransferase</fullName>
        <ecNumber evidence="3">2.8.1.14</ecNumber>
    </recommendedName>
</protein>
<dbReference type="SUPFAM" id="SSF52402">
    <property type="entry name" value="Adenine nucleotide alpha hydrolases-like"/>
    <property type="match status" value="1"/>
</dbReference>
<proteinExistence type="inferred from homology"/>
<evidence type="ECO:0000256" key="6">
    <source>
        <dbReference type="ARBA" id="ARBA00022694"/>
    </source>
</evidence>
<keyword evidence="9" id="KW-0694">RNA-binding</keyword>
<dbReference type="InterPro" id="IPR046884">
    <property type="entry name" value="MnmA-like_central"/>
</dbReference>
<dbReference type="Pfam" id="PF20258">
    <property type="entry name" value="tRNA_Me_trans_C"/>
    <property type="match status" value="1"/>
</dbReference>
<dbReference type="HOGENOM" id="CLU_035188_1_2_1"/>
<evidence type="ECO:0000256" key="8">
    <source>
        <dbReference type="ARBA" id="ARBA00022840"/>
    </source>
</evidence>
<comment type="catalytic activity">
    <reaction evidence="11">
        <text>5-taurinomethyluridine(34) in tRNA + S-sulfanyl-L-cysteinyl-[protein] + AH2 + ATP = 5-taurinomethyl-2-thiouridine(34) in tRNA + L-cysteinyl-[protein] + A + AMP + diphosphate + H(+)</text>
        <dbReference type="Rhea" id="RHEA:47040"/>
        <dbReference type="Rhea" id="RHEA-COMP:10131"/>
        <dbReference type="Rhea" id="RHEA-COMP:11726"/>
        <dbReference type="Rhea" id="RHEA-COMP:11732"/>
        <dbReference type="Rhea" id="RHEA-COMP:11733"/>
        <dbReference type="ChEBI" id="CHEBI:13193"/>
        <dbReference type="ChEBI" id="CHEBI:15378"/>
        <dbReference type="ChEBI" id="CHEBI:17499"/>
        <dbReference type="ChEBI" id="CHEBI:29950"/>
        <dbReference type="ChEBI" id="CHEBI:30616"/>
        <dbReference type="ChEBI" id="CHEBI:33019"/>
        <dbReference type="ChEBI" id="CHEBI:61963"/>
        <dbReference type="ChEBI" id="CHEBI:87171"/>
        <dbReference type="ChEBI" id="CHEBI:87172"/>
        <dbReference type="ChEBI" id="CHEBI:456215"/>
        <dbReference type="EC" id="2.8.1.14"/>
    </reaction>
</comment>
<dbReference type="Gene3D" id="2.30.30.280">
    <property type="entry name" value="Adenine nucleotide alpha hydrolases-like domains"/>
    <property type="match status" value="1"/>
</dbReference>
<dbReference type="Gene3D" id="2.40.30.10">
    <property type="entry name" value="Translation factors"/>
    <property type="match status" value="1"/>
</dbReference>
<dbReference type="InterPro" id="IPR004506">
    <property type="entry name" value="MnmA-like"/>
</dbReference>
<dbReference type="GO" id="GO:0002143">
    <property type="term" value="P:tRNA wobble position uridine thiolation"/>
    <property type="evidence" value="ECO:0007669"/>
    <property type="project" value="TreeGrafter"/>
</dbReference>
<dbReference type="EC" id="2.8.1.14" evidence="3"/>
<comment type="caution">
    <text evidence="14">The sequence shown here is derived from an EMBL/GenBank/DDBJ whole genome shotgun (WGS) entry which is preliminary data.</text>
</comment>
<dbReference type="NCBIfam" id="NF001138">
    <property type="entry name" value="PRK00143.1"/>
    <property type="match status" value="1"/>
</dbReference>
<comment type="similarity">
    <text evidence="2">Belongs to the MnmA/TRMU family.</text>
</comment>
<dbReference type="GO" id="GO:0005524">
    <property type="term" value="F:ATP binding"/>
    <property type="evidence" value="ECO:0007669"/>
    <property type="project" value="UniProtKB-KW"/>
</dbReference>
<dbReference type="Pfam" id="PF20259">
    <property type="entry name" value="tRNA_Me_trans_M"/>
    <property type="match status" value="1"/>
</dbReference>
<dbReference type="NCBIfam" id="TIGR00420">
    <property type="entry name" value="trmU"/>
    <property type="match status" value="1"/>
</dbReference>
<feature type="domain" description="tRNA-specific 2-thiouridylase MnmA-like central" evidence="13">
    <location>
        <begin position="236"/>
        <end position="298"/>
    </location>
</feature>
<dbReference type="InParanoid" id="K1VD22"/>
<keyword evidence="6" id="KW-0819">tRNA processing</keyword>
<dbReference type="OMA" id="PFYVWDL"/>
<dbReference type="InterPro" id="IPR046885">
    <property type="entry name" value="MnmA-like_C"/>
</dbReference>
<dbReference type="OrthoDB" id="3685at2759"/>
<dbReference type="PANTHER" id="PTHR11933:SF5">
    <property type="entry name" value="MITOCHONDRIAL TRNA-SPECIFIC 2-THIOURIDYLASE 1"/>
    <property type="match status" value="1"/>
</dbReference>
<dbReference type="FunCoup" id="K1VD22">
    <property type="interactions" value="293"/>
</dbReference>
<dbReference type="GO" id="GO:0016783">
    <property type="term" value="F:sulfurtransferase activity"/>
    <property type="evidence" value="ECO:0007669"/>
    <property type="project" value="InterPro"/>
</dbReference>
<keyword evidence="4" id="KW-0820">tRNA-binding</keyword>
<evidence type="ECO:0000256" key="11">
    <source>
        <dbReference type="ARBA" id="ARBA00049564"/>
    </source>
</evidence>
<dbReference type="Pfam" id="PF03054">
    <property type="entry name" value="tRNA_Me_trans"/>
    <property type="match status" value="1"/>
</dbReference>
<gene>
    <name evidence="14" type="ORF">A1Q2_07020</name>
</gene>
<dbReference type="GO" id="GO:0000049">
    <property type="term" value="F:tRNA binding"/>
    <property type="evidence" value="ECO:0007669"/>
    <property type="project" value="UniProtKB-KW"/>
</dbReference>
<dbReference type="PANTHER" id="PTHR11933">
    <property type="entry name" value="TRNA 5-METHYLAMINOMETHYL-2-THIOURIDYLATE -METHYLTRANSFERASE"/>
    <property type="match status" value="1"/>
</dbReference>
<evidence type="ECO:0000256" key="7">
    <source>
        <dbReference type="ARBA" id="ARBA00022741"/>
    </source>
</evidence>
<dbReference type="GO" id="GO:0032259">
    <property type="term" value="P:methylation"/>
    <property type="evidence" value="ECO:0007669"/>
    <property type="project" value="UniProtKB-KW"/>
</dbReference>
<dbReference type="GO" id="GO:0008168">
    <property type="term" value="F:methyltransferase activity"/>
    <property type="evidence" value="ECO:0007669"/>
    <property type="project" value="UniProtKB-KW"/>
</dbReference>
<keyword evidence="15" id="KW-1185">Reference proteome</keyword>
<evidence type="ECO:0000313" key="14">
    <source>
        <dbReference type="EMBL" id="EKC98660.1"/>
    </source>
</evidence>
<evidence type="ECO:0000259" key="13">
    <source>
        <dbReference type="Pfam" id="PF20259"/>
    </source>
</evidence>
<dbReference type="Gene3D" id="3.40.50.620">
    <property type="entry name" value="HUPs"/>
    <property type="match status" value="1"/>
</dbReference>
<evidence type="ECO:0000256" key="1">
    <source>
        <dbReference type="ARBA" id="ARBA00003986"/>
    </source>
</evidence>
<evidence type="ECO:0000256" key="4">
    <source>
        <dbReference type="ARBA" id="ARBA00022555"/>
    </source>
</evidence>
<evidence type="ECO:0000256" key="5">
    <source>
        <dbReference type="ARBA" id="ARBA00022679"/>
    </source>
</evidence>
<keyword evidence="5 14" id="KW-0808">Transferase</keyword>
<evidence type="ECO:0000259" key="12">
    <source>
        <dbReference type="Pfam" id="PF20258"/>
    </source>
</evidence>
<evidence type="ECO:0000256" key="2">
    <source>
        <dbReference type="ARBA" id="ARBA00006191"/>
    </source>
</evidence>
<dbReference type="eggNOG" id="KOG2805">
    <property type="taxonomic scope" value="Eukaryota"/>
</dbReference>
<dbReference type="InterPro" id="IPR023382">
    <property type="entry name" value="MnmA-like_central_sf"/>
</dbReference>
<evidence type="ECO:0000313" key="15">
    <source>
        <dbReference type="Proteomes" id="UP000006757"/>
    </source>
</evidence>
<dbReference type="Proteomes" id="UP000006757">
    <property type="component" value="Unassembled WGS sequence"/>
</dbReference>
<feature type="domain" description="tRNA-specific 2-thiouridylase MnmA-like C-terminal" evidence="12">
    <location>
        <begin position="312"/>
        <end position="382"/>
    </location>
</feature>
<comment type="function">
    <text evidence="1">Catalyzes the 2-thiolation of uridine at the wobble position (U34) of mitochondrial tRNA(Lys), tRNA(Glu) and tRNA(Gln). Required for the formation of 5-taurinomethyl-2-thiouridine (tm5s2U) of mitochondrial tRNA(Lys), tRNA(Glu), and tRNA(Gln) at the wobble position. ATP is required to activate the C2 atom of the wobble base.</text>
</comment>
<keyword evidence="14" id="KW-0489">Methyltransferase</keyword>
<dbReference type="CDD" id="cd01998">
    <property type="entry name" value="MnmA_TRMU-like"/>
    <property type="match status" value="1"/>
</dbReference>
<sequence>MRLSWLRRGYSTAAVRLPTLEDLYLKKGDNAMSGGVDSSVTLSVLRELPLNLSVLFMRNWDPLLSENADELPLSLSYGTPATHSPCSWERDWEDVKRVCKHVGIPQSDIRLVDLSKEYWTRVFEPAIAVWEAGQTPNPDVACNREIKFGALMQHIPPGHFLATEGATLHRALDANKDQTYYLSQVREEQLAKAVFPLAGIPKPSVRDLARHFNLPTAEREESMGVCFIGERGKFGDFVSQYTSPAEPGYFVNLEGERMAPHRGNCYYTIGQRPRLGGLPGGRWYIARKHVNGNDILLVQGADHPALYCERLWSSDFNWIAGHPPEHIDNALIQIRHRMEPVPGRVSVEGRVRVDFDKPIGAVAEGQIVGVWDGDRCLGSGVIEETKTSA</sequence>
<evidence type="ECO:0000256" key="3">
    <source>
        <dbReference type="ARBA" id="ARBA00011953"/>
    </source>
</evidence>
<name>K1VD22_TRIAC</name>
<keyword evidence="8" id="KW-0067">ATP-binding</keyword>
<dbReference type="AlphaFoldDB" id="K1VD22"/>
<dbReference type="InterPro" id="IPR014729">
    <property type="entry name" value="Rossmann-like_a/b/a_fold"/>
</dbReference>
<keyword evidence="7" id="KW-0547">Nucleotide-binding</keyword>
<evidence type="ECO:0000256" key="10">
    <source>
        <dbReference type="ARBA" id="ARBA00023157"/>
    </source>
</evidence>
<reference evidence="14 15" key="1">
    <citation type="journal article" date="2012" name="Eukaryot. Cell">
        <title>Genome sequence of the Trichosporon asahii environmental strain CBS 8904.</title>
        <authorList>
            <person name="Yang R.Y."/>
            <person name="Li H.T."/>
            <person name="Zhu H."/>
            <person name="Zhou G.P."/>
            <person name="Wang M."/>
            <person name="Wang L."/>
        </authorList>
    </citation>
    <scope>NUCLEOTIDE SEQUENCE [LARGE SCALE GENOMIC DNA]</scope>
    <source>
        <strain evidence="14 15">CBS 8904</strain>
    </source>
</reference>
<accession>K1VD22</accession>
<organism evidence="14 15">
    <name type="scientific">Trichosporon asahii var. asahii (strain CBS 8904)</name>
    <name type="common">Yeast</name>
    <dbReference type="NCBI Taxonomy" id="1220162"/>
    <lineage>
        <taxon>Eukaryota</taxon>
        <taxon>Fungi</taxon>
        <taxon>Dikarya</taxon>
        <taxon>Basidiomycota</taxon>
        <taxon>Agaricomycotina</taxon>
        <taxon>Tremellomycetes</taxon>
        <taxon>Trichosporonales</taxon>
        <taxon>Trichosporonaceae</taxon>
        <taxon>Trichosporon</taxon>
    </lineage>
</organism>
<keyword evidence="10" id="KW-1015">Disulfide bond</keyword>